<organism evidence="2 3">
    <name type="scientific">Micromonospora tulbaghiae</name>
    <dbReference type="NCBI Taxonomy" id="479978"/>
    <lineage>
        <taxon>Bacteria</taxon>
        <taxon>Bacillati</taxon>
        <taxon>Actinomycetota</taxon>
        <taxon>Actinomycetes</taxon>
        <taxon>Micromonosporales</taxon>
        <taxon>Micromonosporaceae</taxon>
        <taxon>Micromonospora</taxon>
    </lineage>
</organism>
<proteinExistence type="predicted"/>
<sequence>MSQAVEGQVVMPFYVLCDVSGSMWADMPALNAGLAQLRQAIMRDPVVDDLAMMSVIAFADTAHTVVPLSFPSQVEPPTLVSGGLTNFGPAFREFHRAFEADRIRLKSEGKRIFRPCVFFLTDGEPTDGDYAQVFASLLRYDVVTKQGNPRYPYVTAFGFREATAETMQTLTYPDFGEKRGRYFLAREGAVVSEILSAIAGAIATSVVGSALSTGSGKPQYMPPAKDSVGGMKGSLIR</sequence>
<evidence type="ECO:0000313" key="3">
    <source>
        <dbReference type="Proteomes" id="UP000669887"/>
    </source>
</evidence>
<dbReference type="RefSeq" id="WP_208576479.1">
    <property type="nucleotide sequence ID" value="NZ_JAGFVQ010000004.1"/>
</dbReference>
<evidence type="ECO:0000313" key="2">
    <source>
        <dbReference type="EMBL" id="MBO4139205.1"/>
    </source>
</evidence>
<name>A0AAW4JCU0_9ACTN</name>
<dbReference type="SUPFAM" id="SSF53300">
    <property type="entry name" value="vWA-like"/>
    <property type="match status" value="1"/>
</dbReference>
<dbReference type="AlphaFoldDB" id="A0AAW4JCU0"/>
<reference evidence="2" key="1">
    <citation type="submission" date="2021-03" db="EMBL/GenBank/DDBJ databases">
        <title>X isolated from Micromonospora tulbaghiae.</title>
        <authorList>
            <person name="Stennett H.L."/>
        </authorList>
    </citation>
    <scope>NUCLEOTIDE SEQUENCE</scope>
    <source>
        <strain evidence="2">28M1-20</strain>
    </source>
</reference>
<dbReference type="InterPro" id="IPR036465">
    <property type="entry name" value="vWFA_dom_sf"/>
</dbReference>
<feature type="region of interest" description="Disordered" evidence="1">
    <location>
        <begin position="213"/>
        <end position="237"/>
    </location>
</feature>
<comment type="caution">
    <text evidence="2">The sequence shown here is derived from an EMBL/GenBank/DDBJ whole genome shotgun (WGS) entry which is preliminary data.</text>
</comment>
<dbReference type="Gene3D" id="3.40.50.410">
    <property type="entry name" value="von Willebrand factor, type A domain"/>
    <property type="match status" value="1"/>
</dbReference>
<gene>
    <name evidence="2" type="ORF">J5U46_03415</name>
</gene>
<evidence type="ECO:0000256" key="1">
    <source>
        <dbReference type="SAM" id="MobiDB-lite"/>
    </source>
</evidence>
<evidence type="ECO:0008006" key="4">
    <source>
        <dbReference type="Google" id="ProtNLM"/>
    </source>
</evidence>
<dbReference type="EMBL" id="JAGFVQ010000004">
    <property type="protein sequence ID" value="MBO4139205.1"/>
    <property type="molecule type" value="Genomic_DNA"/>
</dbReference>
<accession>A0AAW4JCU0</accession>
<protein>
    <recommendedName>
        <fullName evidence="4">VWFA domain-containing protein</fullName>
    </recommendedName>
</protein>
<dbReference type="Proteomes" id="UP000669887">
    <property type="component" value="Unassembled WGS sequence"/>
</dbReference>